<dbReference type="EMBL" id="KQ085890">
    <property type="protein sequence ID" value="KLO18933.1"/>
    <property type="molecule type" value="Genomic_DNA"/>
</dbReference>
<evidence type="ECO:0000256" key="1">
    <source>
        <dbReference type="ARBA" id="ARBA00001678"/>
    </source>
</evidence>
<keyword evidence="5" id="KW-0964">Secreted</keyword>
<dbReference type="AlphaFoldDB" id="A0A0H2SB45"/>
<gene>
    <name evidence="12" type="ORF">SCHPADRAFT_935767</name>
</gene>
<dbReference type="InParanoid" id="A0A0H2SB45"/>
<evidence type="ECO:0000256" key="8">
    <source>
        <dbReference type="ARBA" id="ARBA00023295"/>
    </source>
</evidence>
<reference evidence="12 13" key="1">
    <citation type="submission" date="2015-04" db="EMBL/GenBank/DDBJ databases">
        <title>Complete genome sequence of Schizopora paradoxa KUC8140, a cosmopolitan wood degrader in East Asia.</title>
        <authorList>
            <consortium name="DOE Joint Genome Institute"/>
            <person name="Min B."/>
            <person name="Park H."/>
            <person name="Jang Y."/>
            <person name="Kim J.-J."/>
            <person name="Kim K.H."/>
            <person name="Pangilinan J."/>
            <person name="Lipzen A."/>
            <person name="Riley R."/>
            <person name="Grigoriev I.V."/>
            <person name="Spatafora J.W."/>
            <person name="Choi I.-G."/>
        </authorList>
    </citation>
    <scope>NUCLEOTIDE SEQUENCE [LARGE SCALE GENOMIC DNA]</scope>
    <source>
        <strain evidence="12 13">KUC8140</strain>
    </source>
</reference>
<evidence type="ECO:0000256" key="10">
    <source>
        <dbReference type="SAM" id="SignalP"/>
    </source>
</evidence>
<keyword evidence="7 9" id="KW-0378">Hydrolase</keyword>
<evidence type="ECO:0000259" key="11">
    <source>
        <dbReference type="Pfam" id="PF00150"/>
    </source>
</evidence>
<dbReference type="PANTHER" id="PTHR31451:SF39">
    <property type="entry name" value="MANNAN ENDO-1,4-BETA-MANNOSIDASE 1"/>
    <property type="match status" value="1"/>
</dbReference>
<evidence type="ECO:0000256" key="6">
    <source>
        <dbReference type="ARBA" id="ARBA00022729"/>
    </source>
</evidence>
<dbReference type="OrthoDB" id="428177at2759"/>
<organism evidence="12 13">
    <name type="scientific">Schizopora paradoxa</name>
    <dbReference type="NCBI Taxonomy" id="27342"/>
    <lineage>
        <taxon>Eukaryota</taxon>
        <taxon>Fungi</taxon>
        <taxon>Dikarya</taxon>
        <taxon>Basidiomycota</taxon>
        <taxon>Agaricomycotina</taxon>
        <taxon>Agaricomycetes</taxon>
        <taxon>Hymenochaetales</taxon>
        <taxon>Schizoporaceae</taxon>
        <taxon>Schizopora</taxon>
    </lineage>
</organism>
<dbReference type="Pfam" id="PF00150">
    <property type="entry name" value="Cellulase"/>
    <property type="match status" value="1"/>
</dbReference>
<dbReference type="InterPro" id="IPR001547">
    <property type="entry name" value="Glyco_hydro_5"/>
</dbReference>
<evidence type="ECO:0000313" key="12">
    <source>
        <dbReference type="EMBL" id="KLO18933.1"/>
    </source>
</evidence>
<dbReference type="Gene3D" id="3.20.20.80">
    <property type="entry name" value="Glycosidases"/>
    <property type="match status" value="1"/>
</dbReference>
<proteinExistence type="inferred from homology"/>
<comment type="catalytic activity">
    <reaction evidence="1">
        <text>Random hydrolysis of (1-&gt;4)-beta-D-mannosidic linkages in mannans, galactomannans and glucomannans.</text>
        <dbReference type="EC" id="3.2.1.78"/>
    </reaction>
</comment>
<name>A0A0H2SB45_9AGAM</name>
<dbReference type="PANTHER" id="PTHR31451">
    <property type="match status" value="1"/>
</dbReference>
<dbReference type="STRING" id="27342.A0A0H2SB45"/>
<comment type="similarity">
    <text evidence="3 9">Belongs to the glycosyl hydrolase 5 (cellulase A) family.</text>
</comment>
<dbReference type="InterPro" id="IPR045053">
    <property type="entry name" value="MAN-like"/>
</dbReference>
<dbReference type="InterPro" id="IPR017853">
    <property type="entry name" value="GH"/>
</dbReference>
<keyword evidence="13" id="KW-1185">Reference proteome</keyword>
<sequence>MIAGFILALTLFCFSLSSVVANDFAGANSYFLFAVNDDDRAAILDAMESANMKVLRVFITSVDEGTKGSSAVYVDDLELKAVGTYDDTILGKIDSLAKEASTRGIKLIIALHDRYALGTYSSDAYVTKYDLQSDASAFYTNADAVSDYDNRITHILNYQSPNFGKAWKDLSEVIFAFDIENEAMGHLDVVAPDWWCGRAQTLRTVLGDSTIQITTGGGVDLVSSVRADFFTCSDIDIVALHSYNLDPFYLAYYTNLGKSLAVPSGKRLLFEEFGAEGSDKQGEISSAITTLISTGIPWAYWELSIPGQSSSSYEVWTDEPSWSTIKAGALNTIEKGGESNWSEIDTD</sequence>
<protein>
    <recommendedName>
        <fullName evidence="4">mannan endo-1,4-beta-mannosidase</fullName>
        <ecNumber evidence="4">3.2.1.78</ecNumber>
    </recommendedName>
</protein>
<keyword evidence="6 10" id="KW-0732">Signal</keyword>
<accession>A0A0H2SB45</accession>
<dbReference type="GO" id="GO:0005576">
    <property type="term" value="C:extracellular region"/>
    <property type="evidence" value="ECO:0007669"/>
    <property type="project" value="UniProtKB-SubCell"/>
</dbReference>
<evidence type="ECO:0000256" key="4">
    <source>
        <dbReference type="ARBA" id="ARBA00012706"/>
    </source>
</evidence>
<feature type="signal peptide" evidence="10">
    <location>
        <begin position="1"/>
        <end position="21"/>
    </location>
</feature>
<dbReference type="EC" id="3.2.1.78" evidence="4"/>
<dbReference type="GO" id="GO:0046355">
    <property type="term" value="P:mannan catabolic process"/>
    <property type="evidence" value="ECO:0007669"/>
    <property type="project" value="UniProtKB-ARBA"/>
</dbReference>
<dbReference type="SUPFAM" id="SSF51445">
    <property type="entry name" value="(Trans)glycosidases"/>
    <property type="match status" value="1"/>
</dbReference>
<dbReference type="Proteomes" id="UP000053477">
    <property type="component" value="Unassembled WGS sequence"/>
</dbReference>
<comment type="subcellular location">
    <subcellularLocation>
        <location evidence="2">Secreted</location>
    </subcellularLocation>
</comment>
<evidence type="ECO:0000256" key="5">
    <source>
        <dbReference type="ARBA" id="ARBA00022525"/>
    </source>
</evidence>
<evidence type="ECO:0000256" key="2">
    <source>
        <dbReference type="ARBA" id="ARBA00004613"/>
    </source>
</evidence>
<feature type="domain" description="Glycoside hydrolase family 5" evidence="11">
    <location>
        <begin position="34"/>
        <end position="304"/>
    </location>
</feature>
<evidence type="ECO:0000313" key="13">
    <source>
        <dbReference type="Proteomes" id="UP000053477"/>
    </source>
</evidence>
<evidence type="ECO:0000256" key="3">
    <source>
        <dbReference type="ARBA" id="ARBA00005641"/>
    </source>
</evidence>
<evidence type="ECO:0000256" key="7">
    <source>
        <dbReference type="ARBA" id="ARBA00022801"/>
    </source>
</evidence>
<dbReference type="GO" id="GO:0016985">
    <property type="term" value="F:mannan endo-1,4-beta-mannosidase activity"/>
    <property type="evidence" value="ECO:0007669"/>
    <property type="project" value="UniProtKB-EC"/>
</dbReference>
<evidence type="ECO:0000256" key="9">
    <source>
        <dbReference type="RuleBase" id="RU361153"/>
    </source>
</evidence>
<feature type="chain" id="PRO_5005202139" description="mannan endo-1,4-beta-mannosidase" evidence="10">
    <location>
        <begin position="22"/>
        <end position="347"/>
    </location>
</feature>
<keyword evidence="8 9" id="KW-0326">Glycosidase</keyword>